<dbReference type="Proteomes" id="UP000315813">
    <property type="component" value="Segment"/>
</dbReference>
<evidence type="ECO:0000313" key="1">
    <source>
        <dbReference type="EMBL" id="QDB71000.1"/>
    </source>
</evidence>
<proteinExistence type="predicted"/>
<sequence>MLRYQPPTPEQRQFIRELRKAINKAGLFRMDARARFKNE</sequence>
<dbReference type="EMBL" id="MK984681">
    <property type="protein sequence ID" value="QDB71000.1"/>
    <property type="molecule type" value="Genomic_DNA"/>
</dbReference>
<keyword evidence="2" id="KW-1185">Reference proteome</keyword>
<protein>
    <submittedName>
        <fullName evidence="1">Uncharacterized protein</fullName>
    </submittedName>
</protein>
<organism evidence="1 2">
    <name type="scientific">Bordetella phage vB_BbrP_BB8</name>
    <dbReference type="NCBI Taxonomy" id="2587820"/>
    <lineage>
        <taxon>Viruses</taxon>
        <taxon>Duplodnaviria</taxon>
        <taxon>Heunggongvirae</taxon>
        <taxon>Uroviricota</taxon>
        <taxon>Caudoviricetes</taxon>
        <taxon>Autographivirales</taxon>
        <taxon>Autographivirales incertae sedis</taxon>
        <taxon>Vistulavirus</taxon>
        <taxon>Vistulavirus BB8</taxon>
    </lineage>
</organism>
<evidence type="ECO:0000313" key="2">
    <source>
        <dbReference type="Proteomes" id="UP000315813"/>
    </source>
</evidence>
<gene>
    <name evidence="1" type="ORF">bb8_p25</name>
</gene>
<name>A0A4Y5TQY8_9CAUD</name>
<reference evidence="1 2" key="1">
    <citation type="submission" date="2019-05" db="EMBL/GenBank/DDBJ databases">
        <authorList>
            <person name="Karczewska-Golec J."/>
            <person name="Decewicz P."/>
            <person name="Golec P."/>
        </authorList>
    </citation>
    <scope>NUCLEOTIDE SEQUENCE [LARGE SCALE GENOMIC DNA]</scope>
</reference>
<accession>A0A4Y5TQY8</accession>